<evidence type="ECO:0000313" key="2">
    <source>
        <dbReference type="EMBL" id="KAF2716133.1"/>
    </source>
</evidence>
<comment type="caution">
    <text evidence="2">The sequence shown here is derived from an EMBL/GenBank/DDBJ whole genome shotgun (WGS) entry which is preliminary data.</text>
</comment>
<dbReference type="GO" id="GO:0005737">
    <property type="term" value="C:cytoplasm"/>
    <property type="evidence" value="ECO:0007669"/>
    <property type="project" value="TreeGrafter"/>
</dbReference>
<dbReference type="PANTHER" id="PTHR13812">
    <property type="entry name" value="KETIMINE REDUCTASE MU-CRYSTALLIN"/>
    <property type="match status" value="1"/>
</dbReference>
<evidence type="ECO:0000256" key="1">
    <source>
        <dbReference type="ARBA" id="ARBA00008903"/>
    </source>
</evidence>
<dbReference type="AlphaFoldDB" id="A0A9P4PWA7"/>
<dbReference type="EMBL" id="MU003892">
    <property type="protein sequence ID" value="KAF2716133.1"/>
    <property type="molecule type" value="Genomic_DNA"/>
</dbReference>
<dbReference type="PANTHER" id="PTHR13812:SF19">
    <property type="entry name" value="KETIMINE REDUCTASE MU-CRYSTALLIN"/>
    <property type="match status" value="1"/>
</dbReference>
<organism evidence="2 3">
    <name type="scientific">Polychaeton citri CBS 116435</name>
    <dbReference type="NCBI Taxonomy" id="1314669"/>
    <lineage>
        <taxon>Eukaryota</taxon>
        <taxon>Fungi</taxon>
        <taxon>Dikarya</taxon>
        <taxon>Ascomycota</taxon>
        <taxon>Pezizomycotina</taxon>
        <taxon>Dothideomycetes</taxon>
        <taxon>Dothideomycetidae</taxon>
        <taxon>Capnodiales</taxon>
        <taxon>Capnodiaceae</taxon>
        <taxon>Polychaeton</taxon>
    </lineage>
</organism>
<sequence>MDLLVLTDSDVTSLLASLDRHNAQELAAVLHAAFEGFSKEGENRYQPPRAGIPRPDGQLTLFSPCTSPSGVGTKITGCPPPPPPGTVPPSQKAAFMLCNAKGEAYGFLNASEFTAFRTSLGSMVLYRYRKATDNIVVFGAGKQALWHIRLALLLRGPEIKRITVVNRSSLRSQELLEKLAADDQSKWQSNVSIEVFDPSLPNKDARLEELLVESDVIFCTTPSRQPLFPAQYLYSQNARGKGRYLTAIGSFTHEMSELDPAIFKEIAATGAYHPKGTAGGAVFVDTREGCIEEAGEISKAGISHDHLVEVGSLPVFDSYTDGGKFMQSGFVLYKSVGFGIMDISVGESLIGLAKQKGFGKLISNF</sequence>
<reference evidence="2" key="1">
    <citation type="journal article" date="2020" name="Stud. Mycol.">
        <title>101 Dothideomycetes genomes: a test case for predicting lifestyles and emergence of pathogens.</title>
        <authorList>
            <person name="Haridas S."/>
            <person name="Albert R."/>
            <person name="Binder M."/>
            <person name="Bloem J."/>
            <person name="Labutti K."/>
            <person name="Salamov A."/>
            <person name="Andreopoulos B."/>
            <person name="Baker S."/>
            <person name="Barry K."/>
            <person name="Bills G."/>
            <person name="Bluhm B."/>
            <person name="Cannon C."/>
            <person name="Castanera R."/>
            <person name="Culley D."/>
            <person name="Daum C."/>
            <person name="Ezra D."/>
            <person name="Gonzalez J."/>
            <person name="Henrissat B."/>
            <person name="Kuo A."/>
            <person name="Liang C."/>
            <person name="Lipzen A."/>
            <person name="Lutzoni F."/>
            <person name="Magnuson J."/>
            <person name="Mondo S."/>
            <person name="Nolan M."/>
            <person name="Ohm R."/>
            <person name="Pangilinan J."/>
            <person name="Park H.-J."/>
            <person name="Ramirez L."/>
            <person name="Alfaro M."/>
            <person name="Sun H."/>
            <person name="Tritt A."/>
            <person name="Yoshinaga Y."/>
            <person name="Zwiers L.-H."/>
            <person name="Turgeon B."/>
            <person name="Goodwin S."/>
            <person name="Spatafora J."/>
            <person name="Crous P."/>
            <person name="Grigoriev I."/>
        </authorList>
    </citation>
    <scope>NUCLEOTIDE SEQUENCE</scope>
    <source>
        <strain evidence="2">CBS 116435</strain>
    </source>
</reference>
<evidence type="ECO:0000313" key="3">
    <source>
        <dbReference type="Proteomes" id="UP000799441"/>
    </source>
</evidence>
<dbReference type="InterPro" id="IPR003462">
    <property type="entry name" value="ODC_Mu_crystall"/>
</dbReference>
<dbReference type="Gene3D" id="3.30.1780.10">
    <property type="entry name" value="ornithine cyclodeaminase, domain 1"/>
    <property type="match status" value="1"/>
</dbReference>
<comment type="similarity">
    <text evidence="1">Belongs to the ornithine cyclodeaminase/mu-crystallin family.</text>
</comment>
<dbReference type="OrthoDB" id="41492at2759"/>
<dbReference type="Gene3D" id="3.40.50.720">
    <property type="entry name" value="NAD(P)-binding Rossmann-like Domain"/>
    <property type="match status" value="1"/>
</dbReference>
<proteinExistence type="inferred from homology"/>
<dbReference type="InterPro" id="IPR023401">
    <property type="entry name" value="ODC_N"/>
</dbReference>
<gene>
    <name evidence="2" type="ORF">K431DRAFT_289668</name>
</gene>
<accession>A0A9P4PWA7</accession>
<dbReference type="InterPro" id="IPR036291">
    <property type="entry name" value="NAD(P)-bd_dom_sf"/>
</dbReference>
<name>A0A9P4PWA7_9PEZI</name>
<protein>
    <submittedName>
        <fullName evidence="2">NAD(P)-binding protein</fullName>
    </submittedName>
</protein>
<keyword evidence="3" id="KW-1185">Reference proteome</keyword>
<dbReference type="Proteomes" id="UP000799441">
    <property type="component" value="Unassembled WGS sequence"/>
</dbReference>
<dbReference type="Pfam" id="PF02423">
    <property type="entry name" value="OCD_Mu_crystall"/>
    <property type="match status" value="1"/>
</dbReference>
<dbReference type="SUPFAM" id="SSF51735">
    <property type="entry name" value="NAD(P)-binding Rossmann-fold domains"/>
    <property type="match status" value="1"/>
</dbReference>